<dbReference type="eggNOG" id="KOG1584">
    <property type="taxonomic scope" value="Eukaryota"/>
</dbReference>
<dbReference type="GO" id="GO:0008146">
    <property type="term" value="F:sulfotransferase activity"/>
    <property type="evidence" value="ECO:0007669"/>
    <property type="project" value="InterPro"/>
</dbReference>
<evidence type="ECO:0000256" key="2">
    <source>
        <dbReference type="ARBA" id="ARBA00022679"/>
    </source>
</evidence>
<dbReference type="PANTHER" id="PTHR11783">
    <property type="entry name" value="SULFOTRANSFERASE SULT"/>
    <property type="match status" value="1"/>
</dbReference>
<keyword evidence="6" id="KW-1185">Reference proteome</keyword>
<organism evidence="5">
    <name type="scientific">Oryza brachyantha</name>
    <name type="common">malo sina</name>
    <dbReference type="NCBI Taxonomy" id="4533"/>
    <lineage>
        <taxon>Eukaryota</taxon>
        <taxon>Viridiplantae</taxon>
        <taxon>Streptophyta</taxon>
        <taxon>Embryophyta</taxon>
        <taxon>Tracheophyta</taxon>
        <taxon>Spermatophyta</taxon>
        <taxon>Magnoliopsida</taxon>
        <taxon>Liliopsida</taxon>
        <taxon>Poales</taxon>
        <taxon>Poaceae</taxon>
        <taxon>BOP clade</taxon>
        <taxon>Oryzoideae</taxon>
        <taxon>Oryzeae</taxon>
        <taxon>Oryzinae</taxon>
        <taxon>Oryza</taxon>
    </lineage>
</organism>
<feature type="domain" description="Sulfotransferase" evidence="4">
    <location>
        <begin position="2"/>
        <end position="50"/>
    </location>
</feature>
<evidence type="ECO:0000256" key="3">
    <source>
        <dbReference type="RuleBase" id="RU361155"/>
    </source>
</evidence>
<dbReference type="InterPro" id="IPR027417">
    <property type="entry name" value="P-loop_NTPase"/>
</dbReference>
<reference evidence="5" key="1">
    <citation type="journal article" date="2013" name="Nat. Commun.">
        <title>Whole-genome sequencing of Oryza brachyantha reveals mechanisms underlying Oryza genome evolution.</title>
        <authorList>
            <person name="Chen J."/>
            <person name="Huang Q."/>
            <person name="Gao D."/>
            <person name="Wang J."/>
            <person name="Lang Y."/>
            <person name="Liu T."/>
            <person name="Li B."/>
            <person name="Bai Z."/>
            <person name="Luis Goicoechea J."/>
            <person name="Liang C."/>
            <person name="Chen C."/>
            <person name="Zhang W."/>
            <person name="Sun S."/>
            <person name="Liao Y."/>
            <person name="Zhang X."/>
            <person name="Yang L."/>
            <person name="Song C."/>
            <person name="Wang M."/>
            <person name="Shi J."/>
            <person name="Liu G."/>
            <person name="Liu J."/>
            <person name="Zhou H."/>
            <person name="Zhou W."/>
            <person name="Yu Q."/>
            <person name="An N."/>
            <person name="Chen Y."/>
            <person name="Cai Q."/>
            <person name="Wang B."/>
            <person name="Liu B."/>
            <person name="Min J."/>
            <person name="Huang Y."/>
            <person name="Wu H."/>
            <person name="Li Z."/>
            <person name="Zhang Y."/>
            <person name="Yin Y."/>
            <person name="Song W."/>
            <person name="Jiang J."/>
            <person name="Jackson S.A."/>
            <person name="Wing R.A."/>
            <person name="Wang J."/>
            <person name="Chen M."/>
        </authorList>
    </citation>
    <scope>NUCLEOTIDE SEQUENCE [LARGE SCALE GENOMIC DNA]</scope>
    <source>
        <strain evidence="5">cv. IRGC 101232</strain>
    </source>
</reference>
<dbReference type="InterPro" id="IPR000863">
    <property type="entry name" value="Sulfotransferase_dom"/>
</dbReference>
<dbReference type="SUPFAM" id="SSF52540">
    <property type="entry name" value="P-loop containing nucleoside triphosphate hydrolases"/>
    <property type="match status" value="1"/>
</dbReference>
<dbReference type="HOGENOM" id="CLU_1024418_0_0_1"/>
<name>J3MCZ7_ORYBR</name>
<dbReference type="AlphaFoldDB" id="J3MCZ7"/>
<dbReference type="Gramene" id="OB06G18910.1">
    <property type="protein sequence ID" value="OB06G18910.1"/>
    <property type="gene ID" value="OB06G18910"/>
</dbReference>
<dbReference type="Gene3D" id="3.40.50.300">
    <property type="entry name" value="P-loop containing nucleotide triphosphate hydrolases"/>
    <property type="match status" value="2"/>
</dbReference>
<proteinExistence type="inferred from homology"/>
<reference evidence="5" key="2">
    <citation type="submission" date="2013-04" db="UniProtKB">
        <authorList>
            <consortium name="EnsemblPlants"/>
        </authorList>
    </citation>
    <scope>IDENTIFICATION</scope>
</reference>
<dbReference type="Proteomes" id="UP000006038">
    <property type="component" value="Chromosome 6"/>
</dbReference>
<sequence length="272" mass="30763">MVVSWWHYSRRREEKSTATFAEVVESCSGVRLYGPFWEHILGYWHASAARPDNCLPFLEGLFISNREAMLDALPSPRLINTHMPFSMLPSTTTTAGGGCRVIYICREPKDMVVSWWHYSRRREEKSTATFAEVVESCSGVRLYGPFWEHILGYWHASAARPDNELLRDPAGNVGKLARFVGLPFSAAEEEAGVVESIVELCSLDYMKSIEANKTGFMDPVFKIPRAALFRKGMTGDWANHMTRRWHAASTKSSPTNLPLQGSRLVEHHAKLL</sequence>
<dbReference type="EnsemblPlants" id="OB06G18910.1">
    <property type="protein sequence ID" value="OB06G18910.1"/>
    <property type="gene ID" value="OB06G18910"/>
</dbReference>
<dbReference type="Pfam" id="PF00685">
    <property type="entry name" value="Sulfotransfer_1"/>
    <property type="match status" value="2"/>
</dbReference>
<comment type="similarity">
    <text evidence="1 3">Belongs to the sulfotransferase 1 family.</text>
</comment>
<accession>J3MCZ7</accession>
<keyword evidence="2 3" id="KW-0808">Transferase</keyword>
<evidence type="ECO:0000313" key="6">
    <source>
        <dbReference type="Proteomes" id="UP000006038"/>
    </source>
</evidence>
<dbReference type="EC" id="2.8.2.-" evidence="3"/>
<protein>
    <recommendedName>
        <fullName evidence="3">Sulfotransferase</fullName>
        <ecNumber evidence="3">2.8.2.-</ecNumber>
    </recommendedName>
</protein>
<evidence type="ECO:0000259" key="4">
    <source>
        <dbReference type="Pfam" id="PF00685"/>
    </source>
</evidence>
<feature type="domain" description="Sulfotransferase" evidence="4">
    <location>
        <begin position="52"/>
        <end position="244"/>
    </location>
</feature>
<evidence type="ECO:0000256" key="1">
    <source>
        <dbReference type="ARBA" id="ARBA00005771"/>
    </source>
</evidence>
<evidence type="ECO:0000313" key="5">
    <source>
        <dbReference type="EnsemblPlants" id="OB06G18910.1"/>
    </source>
</evidence>